<dbReference type="EMBL" id="AP011540">
    <property type="protein sequence ID" value="BAI64090.1"/>
    <property type="molecule type" value="Genomic_DNA"/>
</dbReference>
<dbReference type="AlphaFoldDB" id="D2NR14"/>
<evidence type="ECO:0000313" key="2">
    <source>
        <dbReference type="Proteomes" id="UP000001883"/>
    </source>
</evidence>
<reference evidence="1 2" key="3">
    <citation type="journal article" date="2010" name="Sequencing">
        <title>Complete Genome Sequence of Rothia mucilaginosa DY-18: A Clinical Isolate with Dense Meshwork-Like Structures from a Persistent Apical Periodontitis Lesion.</title>
        <authorList>
            <person name="Yamane K."/>
            <person name="Nambu T."/>
            <person name="Yamanaka T."/>
            <person name="Mashimo C."/>
            <person name="Sugimori C."/>
            <person name="Leung K.-P."/>
            <person name="Fukushima H."/>
        </authorList>
    </citation>
    <scope>NUCLEOTIDE SEQUENCE [LARGE SCALE GENOMIC DNA]</scope>
    <source>
        <strain evidence="1 2">DY-18</strain>
    </source>
</reference>
<dbReference type="KEGG" id="rmu:RMDY18_02580"/>
<reference evidence="2" key="1">
    <citation type="submission" date="2009-07" db="EMBL/GenBank/DDBJ databases">
        <title>Complete genome sequence of Rothia mucilaginosa DJ.</title>
        <authorList>
            <person name="Yamane K."/>
            <person name="Nambu T."/>
            <person name="Mashimo C."/>
            <person name="Sugimori C."/>
            <person name="Yamanaka T."/>
            <person name="Leung K."/>
            <person name="Fukushima H."/>
        </authorList>
    </citation>
    <scope>NUCLEOTIDE SEQUENCE [LARGE SCALE GENOMIC DNA]</scope>
    <source>
        <strain evidence="2">DY-18</strain>
    </source>
</reference>
<evidence type="ECO:0000313" key="1">
    <source>
        <dbReference type="EMBL" id="BAI64090.1"/>
    </source>
</evidence>
<dbReference type="HOGENOM" id="CLU_1823889_0_0_11"/>
<dbReference type="Proteomes" id="UP000001883">
    <property type="component" value="Chromosome"/>
</dbReference>
<name>D2NR14_ROTMD</name>
<accession>D2NR14</accession>
<reference evidence="1 2" key="2">
    <citation type="journal article" date="2010" name="J Osaka Dent Univ">
        <title>Isolation and identification of Rothia mucilaginosa from persistent apical periodontitis lesions.</title>
        <authorList>
            <person name="Yamane K."/>
            <person name="Yoshida M."/>
            <person name="Fujihira T."/>
            <person name="Baba T."/>
            <person name="Tsuji N."/>
            <person name="Hayashi H."/>
            <person name="Sugimori C."/>
            <person name="Yamanaka T."/>
            <person name="Mashimo C."/>
            <person name="Nambu T."/>
            <person name="Kawai H."/>
            <person name="Fukushima H."/>
        </authorList>
    </citation>
    <scope>NUCLEOTIDE SEQUENCE [LARGE SCALE GENOMIC DNA]</scope>
    <source>
        <strain evidence="1 2">DY-18</strain>
    </source>
</reference>
<keyword evidence="2" id="KW-1185">Reference proteome</keyword>
<sequence length="141" mass="14627">MFAAFWRIWRVVYCAAGIFKSPGVPACLWVSLRIALYPDPLADEHGGVSLLGVCVVHACAGECLVDLGDGCFDLALGCVPLVQHALEVSGCRAGPGALQIVQGCGHTVDVCGDGCDVGSCLCALGCDDFGIDIELCHGFLL</sequence>
<proteinExistence type="predicted"/>
<organism evidence="1 2">
    <name type="scientific">Rothia mucilaginosa (strain DY-18)</name>
    <name type="common">Stomatococcus mucilaginosus</name>
    <dbReference type="NCBI Taxonomy" id="680646"/>
    <lineage>
        <taxon>Bacteria</taxon>
        <taxon>Bacillati</taxon>
        <taxon>Actinomycetota</taxon>
        <taxon>Actinomycetes</taxon>
        <taxon>Micrococcales</taxon>
        <taxon>Micrococcaceae</taxon>
        <taxon>Rothia</taxon>
    </lineage>
</organism>
<protein>
    <submittedName>
        <fullName evidence="1">Anaerobic dehydrogenase</fullName>
    </submittedName>
</protein>
<gene>
    <name evidence="1" type="ordered locus">RMDY18_02580</name>
</gene>